<evidence type="ECO:0000313" key="13">
    <source>
        <dbReference type="Proteomes" id="UP001161325"/>
    </source>
</evidence>
<protein>
    <recommendedName>
        <fullName evidence="2">Type II secretion system protein H</fullName>
    </recommendedName>
    <alternativeName>
        <fullName evidence="10">General secretion pathway protein H</fullName>
    </alternativeName>
</protein>
<dbReference type="Gene3D" id="3.30.700.10">
    <property type="entry name" value="Glycoprotein, Type 4 Pilin"/>
    <property type="match status" value="1"/>
</dbReference>
<dbReference type="EMBL" id="BRXS01000004">
    <property type="protein sequence ID" value="GLC26249.1"/>
    <property type="molecule type" value="Genomic_DNA"/>
</dbReference>
<sequence length="152" mass="15988">MVELLLTIAVAGIMIAIAGPKARAFREGASVRGARQELATAIEAARAAAIQRGRTARVHLRTDSLLVTVDTGAPGAAASGRYTVLGPLRLDTAFNVTLTRADPADTVIAYDSRGLANPRLLHTARLVVTRGLRKDSVCVTNFGMILPRGCTP</sequence>
<evidence type="ECO:0000313" key="12">
    <source>
        <dbReference type="EMBL" id="GLC26249.1"/>
    </source>
</evidence>
<dbReference type="InterPro" id="IPR045584">
    <property type="entry name" value="Pilin-like"/>
</dbReference>
<name>A0AA37VF44_9BACT</name>
<dbReference type="Pfam" id="PF12019">
    <property type="entry name" value="GspH"/>
    <property type="match status" value="1"/>
</dbReference>
<evidence type="ECO:0000256" key="3">
    <source>
        <dbReference type="ARBA" id="ARBA00022475"/>
    </source>
</evidence>
<dbReference type="InterPro" id="IPR022346">
    <property type="entry name" value="T2SS_GspH"/>
</dbReference>
<keyword evidence="13" id="KW-1185">Reference proteome</keyword>
<keyword evidence="7" id="KW-1133">Transmembrane helix</keyword>
<proteinExistence type="inferred from homology"/>
<evidence type="ECO:0000256" key="6">
    <source>
        <dbReference type="ARBA" id="ARBA00022692"/>
    </source>
</evidence>
<comment type="subcellular location">
    <subcellularLocation>
        <location evidence="1">Cell inner membrane</location>
        <topology evidence="1">Single-pass membrane protein</topology>
    </subcellularLocation>
</comment>
<evidence type="ECO:0000256" key="4">
    <source>
        <dbReference type="ARBA" id="ARBA00022481"/>
    </source>
</evidence>
<dbReference type="GO" id="GO:0015627">
    <property type="term" value="C:type II protein secretion system complex"/>
    <property type="evidence" value="ECO:0007669"/>
    <property type="project" value="InterPro"/>
</dbReference>
<comment type="caution">
    <text evidence="12">The sequence shown here is derived from an EMBL/GenBank/DDBJ whole genome shotgun (WGS) entry which is preliminary data.</text>
</comment>
<evidence type="ECO:0000259" key="11">
    <source>
        <dbReference type="Pfam" id="PF12019"/>
    </source>
</evidence>
<dbReference type="Proteomes" id="UP001161325">
    <property type="component" value="Unassembled WGS sequence"/>
</dbReference>
<reference evidence="12" key="1">
    <citation type="submission" date="2022-08" db="EMBL/GenBank/DDBJ databases">
        <title>Draft genome sequencing of Roseisolibacter agri AW1220.</title>
        <authorList>
            <person name="Tobiishi Y."/>
            <person name="Tonouchi A."/>
        </authorList>
    </citation>
    <scope>NUCLEOTIDE SEQUENCE</scope>
    <source>
        <strain evidence="12">AW1220</strain>
    </source>
</reference>
<feature type="domain" description="General secretion pathway GspH" evidence="11">
    <location>
        <begin position="36"/>
        <end position="139"/>
    </location>
</feature>
<evidence type="ECO:0000256" key="1">
    <source>
        <dbReference type="ARBA" id="ARBA00004377"/>
    </source>
</evidence>
<gene>
    <name evidence="12" type="ORF">rosag_27620</name>
</gene>
<evidence type="ECO:0000256" key="9">
    <source>
        <dbReference type="ARBA" id="ARBA00025772"/>
    </source>
</evidence>
<keyword evidence="5" id="KW-0997">Cell inner membrane</keyword>
<dbReference type="SUPFAM" id="SSF54523">
    <property type="entry name" value="Pili subunits"/>
    <property type="match status" value="1"/>
</dbReference>
<keyword evidence="6" id="KW-0812">Transmembrane</keyword>
<evidence type="ECO:0000256" key="10">
    <source>
        <dbReference type="ARBA" id="ARBA00030775"/>
    </source>
</evidence>
<organism evidence="12 13">
    <name type="scientific">Roseisolibacter agri</name>
    <dbReference type="NCBI Taxonomy" id="2014610"/>
    <lineage>
        <taxon>Bacteria</taxon>
        <taxon>Pseudomonadati</taxon>
        <taxon>Gemmatimonadota</taxon>
        <taxon>Gemmatimonadia</taxon>
        <taxon>Gemmatimonadales</taxon>
        <taxon>Gemmatimonadaceae</taxon>
        <taxon>Roseisolibacter</taxon>
    </lineage>
</organism>
<dbReference type="AlphaFoldDB" id="A0AA37VF44"/>
<evidence type="ECO:0000256" key="5">
    <source>
        <dbReference type="ARBA" id="ARBA00022519"/>
    </source>
</evidence>
<dbReference type="GO" id="GO:0005886">
    <property type="term" value="C:plasma membrane"/>
    <property type="evidence" value="ECO:0007669"/>
    <property type="project" value="UniProtKB-SubCell"/>
</dbReference>
<comment type="similarity">
    <text evidence="9">Belongs to the GSP H family.</text>
</comment>
<dbReference type="GO" id="GO:0015628">
    <property type="term" value="P:protein secretion by the type II secretion system"/>
    <property type="evidence" value="ECO:0007669"/>
    <property type="project" value="InterPro"/>
</dbReference>
<keyword evidence="8" id="KW-0472">Membrane</keyword>
<evidence type="ECO:0000256" key="2">
    <source>
        <dbReference type="ARBA" id="ARBA00021549"/>
    </source>
</evidence>
<accession>A0AA37VF44</accession>
<keyword evidence="4" id="KW-0488">Methylation</keyword>
<keyword evidence="3" id="KW-1003">Cell membrane</keyword>
<evidence type="ECO:0000256" key="7">
    <source>
        <dbReference type="ARBA" id="ARBA00022989"/>
    </source>
</evidence>
<evidence type="ECO:0000256" key="8">
    <source>
        <dbReference type="ARBA" id="ARBA00023136"/>
    </source>
</evidence>